<dbReference type="Pfam" id="PF08385">
    <property type="entry name" value="DHC_N1"/>
    <property type="match status" value="1"/>
</dbReference>
<comment type="similarity">
    <text evidence="1">Belongs to the dynein heavy chain family.</text>
</comment>
<dbReference type="PANTHER" id="PTHR46532">
    <property type="entry name" value="MALE FERTILITY FACTOR KL5"/>
    <property type="match status" value="1"/>
</dbReference>
<name>A0A7J6U5R0_PEROL</name>
<feature type="transmembrane region" description="Helical" evidence="2">
    <location>
        <begin position="851"/>
        <end position="877"/>
    </location>
</feature>
<keyword evidence="2" id="KW-0472">Membrane</keyword>
<dbReference type="GO" id="GO:0007018">
    <property type="term" value="P:microtubule-based movement"/>
    <property type="evidence" value="ECO:0007669"/>
    <property type="project" value="InterPro"/>
</dbReference>
<organism evidence="4 5">
    <name type="scientific">Perkinsus olseni</name>
    <name type="common">Perkinsus atlanticus</name>
    <dbReference type="NCBI Taxonomy" id="32597"/>
    <lineage>
        <taxon>Eukaryota</taxon>
        <taxon>Sar</taxon>
        <taxon>Alveolata</taxon>
        <taxon>Perkinsozoa</taxon>
        <taxon>Perkinsea</taxon>
        <taxon>Perkinsida</taxon>
        <taxon>Perkinsidae</taxon>
        <taxon>Perkinsus</taxon>
    </lineage>
</organism>
<sequence>MSQPRVKWMATCASWAWGLGDEGVALVIEELQEASNKRKLMEFLEGHTKYDHLFLFRQVPDLPIRGDADPQDAAGPARIVVTYGEDDRLKGKAVSFVRSGLAPGKSVKLEVACGEDLLVGEASGNPLESLDTAFTGILLPLINTTMSEDVAWGQCDGEQKSEFTTSIHKISGGLTEALKSLTGGIELRGVEDVDGILGEKLMQYAAMASYQDIVKENPEISLQFEGLLESWCRQVEQYLEDSLDYSSSSKMYGNEPGPRTELDFWMQRMQKITSITEQLKSRGCRAVFGVLHAVTRVSQDVAPKSRQVVFNTLRRWKQIDISITEAFNEAKDNVKYLSTLEKFIEPLYSGTPETIADSLPAVMNAIKMIHTIARYYNTTERMTNLFTKITNQMILNCKAFILGGEHADKLWETDPLVLIGRLESCLRLNEVYQEQYHITKEKLMAMPKGKQFDFSETQIFGRFDLFCRRVAKLIDMFSTIHQFQSLSQHRFDGMEQLVNNFRTIMEEFRNKRHDLLDFHNNRFDRDSVEFNVRIADLESALHQFINQSFESITSIESSLNLLKSFQSILQRESLKADLESKYTVIFHNYGLELTQVQDSYEKFKASPPLVRNLPPVAGNITWCRHLLRRIEGPMKRFQKNPAVLHGRDARKIIRMYNKMAKTLVEFETLWYEAWLNSIEVAKSGLHATLIVRHPDDGKFYVNFDWEILQLIRETKCLDRLGVEVPPSARIVLLQEHKFKQHYNELSHILKEYRRVVQGIKPIASNLLKPHLDNMEFQLRPGMVALTWTSMNIEAYIENVWMELNALEELVRTVRKAHSSAGLRRAYLPPTLASMMTPSSSPCSRCPSSQLWIYHFYCLGLMLCFISSLVVMMTDLLLR</sequence>
<evidence type="ECO:0000256" key="2">
    <source>
        <dbReference type="SAM" id="Phobius"/>
    </source>
</evidence>
<gene>
    <name evidence="4" type="ORF">FOZ63_018119</name>
</gene>
<evidence type="ECO:0000259" key="3">
    <source>
        <dbReference type="Pfam" id="PF08385"/>
    </source>
</evidence>
<proteinExistence type="inferred from homology"/>
<accession>A0A7J6U5R0</accession>
<dbReference type="GO" id="GO:0045505">
    <property type="term" value="F:dynein intermediate chain binding"/>
    <property type="evidence" value="ECO:0007669"/>
    <property type="project" value="InterPro"/>
</dbReference>
<reference evidence="4 5" key="1">
    <citation type="submission" date="2020-04" db="EMBL/GenBank/DDBJ databases">
        <title>Perkinsus olseni comparative genomics.</title>
        <authorList>
            <person name="Bogema D.R."/>
        </authorList>
    </citation>
    <scope>NUCLEOTIDE SEQUENCE [LARGE SCALE GENOMIC DNA]</scope>
    <source>
        <strain evidence="4 5">ATCC PRA-207</strain>
    </source>
</reference>
<evidence type="ECO:0000313" key="4">
    <source>
        <dbReference type="EMBL" id="KAF4752140.1"/>
    </source>
</evidence>
<keyword evidence="5" id="KW-1185">Reference proteome</keyword>
<dbReference type="AlphaFoldDB" id="A0A7J6U5R0"/>
<dbReference type="Proteomes" id="UP000553632">
    <property type="component" value="Unassembled WGS sequence"/>
</dbReference>
<dbReference type="InterPro" id="IPR026983">
    <property type="entry name" value="DHC"/>
</dbReference>
<feature type="domain" description="Dynein heavy chain tail" evidence="3">
    <location>
        <begin position="223"/>
        <end position="795"/>
    </location>
</feature>
<keyword evidence="2" id="KW-1133">Transmembrane helix</keyword>
<dbReference type="InterPro" id="IPR013594">
    <property type="entry name" value="Dynein_heavy_tail"/>
</dbReference>
<evidence type="ECO:0000313" key="5">
    <source>
        <dbReference type="Proteomes" id="UP000553632"/>
    </source>
</evidence>
<dbReference type="GO" id="GO:0051959">
    <property type="term" value="F:dynein light intermediate chain binding"/>
    <property type="evidence" value="ECO:0007669"/>
    <property type="project" value="InterPro"/>
</dbReference>
<dbReference type="GO" id="GO:0005858">
    <property type="term" value="C:axonemal dynein complex"/>
    <property type="evidence" value="ECO:0007669"/>
    <property type="project" value="TreeGrafter"/>
</dbReference>
<dbReference type="PANTHER" id="PTHR46532:SF4">
    <property type="entry name" value="AAA+ ATPASE DOMAIN-CONTAINING PROTEIN"/>
    <property type="match status" value="1"/>
</dbReference>
<protein>
    <recommendedName>
        <fullName evidence="3">Dynein heavy chain tail domain-containing protein</fullName>
    </recommendedName>
</protein>
<dbReference type="OMA" id="ISSSIMW"/>
<keyword evidence="2" id="KW-0812">Transmembrane</keyword>
<evidence type="ECO:0000256" key="1">
    <source>
        <dbReference type="ARBA" id="ARBA00008887"/>
    </source>
</evidence>
<dbReference type="EMBL" id="JABANO010006241">
    <property type="protein sequence ID" value="KAF4752140.1"/>
    <property type="molecule type" value="Genomic_DNA"/>
</dbReference>
<comment type="caution">
    <text evidence="4">The sequence shown here is derived from an EMBL/GenBank/DDBJ whole genome shotgun (WGS) entry which is preliminary data.</text>
</comment>